<comment type="caution">
    <text evidence="1">The sequence shown here is derived from an EMBL/GenBank/DDBJ whole genome shotgun (WGS) entry which is preliminary data.</text>
</comment>
<reference evidence="1 2" key="1">
    <citation type="submission" date="2020-08" db="EMBL/GenBank/DDBJ databases">
        <title>Genomic Encyclopedia of Type Strains, Phase IV (KMG-V): Genome sequencing to study the core and pangenomes of soil and plant-associated prokaryotes.</title>
        <authorList>
            <person name="Whitman W."/>
        </authorList>
    </citation>
    <scope>NUCLEOTIDE SEQUENCE [LARGE SCALE GENOMIC DNA]</scope>
    <source>
        <strain evidence="1 2">X5P2</strain>
    </source>
</reference>
<dbReference type="AlphaFoldDB" id="A0A9X0QFQ0"/>
<gene>
    <name evidence="1" type="ORF">HDF14_003003</name>
</gene>
<protein>
    <submittedName>
        <fullName evidence="1">ABC-type phosphate transport system substrate-binding protein</fullName>
    </submittedName>
</protein>
<dbReference type="EMBL" id="JACHEB010000006">
    <property type="protein sequence ID" value="MBB5329385.1"/>
    <property type="molecule type" value="Genomic_DNA"/>
</dbReference>
<dbReference type="SUPFAM" id="SSF53850">
    <property type="entry name" value="Periplasmic binding protein-like II"/>
    <property type="match status" value="1"/>
</dbReference>
<proteinExistence type="predicted"/>
<evidence type="ECO:0000313" key="1">
    <source>
        <dbReference type="EMBL" id="MBB5329385.1"/>
    </source>
</evidence>
<dbReference type="RefSeq" id="WP_183978085.1">
    <property type="nucleotide sequence ID" value="NZ_JACHEB010000006.1"/>
</dbReference>
<accession>A0A9X0QFQ0</accession>
<keyword evidence="2" id="KW-1185">Reference proteome</keyword>
<organism evidence="1 2">
    <name type="scientific">Tunturiibacter gelidiferens</name>
    <dbReference type="NCBI Taxonomy" id="3069689"/>
    <lineage>
        <taxon>Bacteria</taxon>
        <taxon>Pseudomonadati</taxon>
        <taxon>Acidobacteriota</taxon>
        <taxon>Terriglobia</taxon>
        <taxon>Terriglobales</taxon>
        <taxon>Acidobacteriaceae</taxon>
        <taxon>Tunturiibacter</taxon>
    </lineage>
</organism>
<evidence type="ECO:0000313" key="2">
    <source>
        <dbReference type="Proteomes" id="UP000535182"/>
    </source>
</evidence>
<sequence length="49" mass="5531">MKDPAKTKAMADFLKWMLKDGQTSVNALHYVKLPPSVVDEAMQEISRIP</sequence>
<dbReference type="Proteomes" id="UP000535182">
    <property type="component" value="Unassembled WGS sequence"/>
</dbReference>
<name>A0A9X0QFQ0_9BACT</name>
<dbReference type="Gene3D" id="3.40.190.10">
    <property type="entry name" value="Periplasmic binding protein-like II"/>
    <property type="match status" value="1"/>
</dbReference>